<evidence type="ECO:0000313" key="2">
    <source>
        <dbReference type="EMBL" id="RPA88069.1"/>
    </source>
</evidence>
<feature type="region of interest" description="Disordered" evidence="1">
    <location>
        <begin position="227"/>
        <end position="415"/>
    </location>
</feature>
<feature type="compositionally biased region" description="Low complexity" evidence="1">
    <location>
        <begin position="443"/>
        <end position="457"/>
    </location>
</feature>
<reference evidence="2 3" key="1">
    <citation type="journal article" date="2018" name="Nat. Ecol. Evol.">
        <title>Pezizomycetes genomes reveal the molecular basis of ectomycorrhizal truffle lifestyle.</title>
        <authorList>
            <person name="Murat C."/>
            <person name="Payen T."/>
            <person name="Noel B."/>
            <person name="Kuo A."/>
            <person name="Morin E."/>
            <person name="Chen J."/>
            <person name="Kohler A."/>
            <person name="Krizsan K."/>
            <person name="Balestrini R."/>
            <person name="Da Silva C."/>
            <person name="Montanini B."/>
            <person name="Hainaut M."/>
            <person name="Levati E."/>
            <person name="Barry K.W."/>
            <person name="Belfiori B."/>
            <person name="Cichocki N."/>
            <person name="Clum A."/>
            <person name="Dockter R.B."/>
            <person name="Fauchery L."/>
            <person name="Guy J."/>
            <person name="Iotti M."/>
            <person name="Le Tacon F."/>
            <person name="Lindquist E.A."/>
            <person name="Lipzen A."/>
            <person name="Malagnac F."/>
            <person name="Mello A."/>
            <person name="Molinier V."/>
            <person name="Miyauchi S."/>
            <person name="Poulain J."/>
            <person name="Riccioni C."/>
            <person name="Rubini A."/>
            <person name="Sitrit Y."/>
            <person name="Splivallo R."/>
            <person name="Traeger S."/>
            <person name="Wang M."/>
            <person name="Zifcakova L."/>
            <person name="Wipf D."/>
            <person name="Zambonelli A."/>
            <person name="Paolocci F."/>
            <person name="Nowrousian M."/>
            <person name="Ottonello S."/>
            <person name="Baldrian P."/>
            <person name="Spatafora J.W."/>
            <person name="Henrissat B."/>
            <person name="Nagy L.G."/>
            <person name="Aury J.M."/>
            <person name="Wincker P."/>
            <person name="Grigoriev I.V."/>
            <person name="Bonfante P."/>
            <person name="Martin F.M."/>
        </authorList>
    </citation>
    <scope>NUCLEOTIDE SEQUENCE [LARGE SCALE GENOMIC DNA]</scope>
    <source>
        <strain evidence="2 3">RN42</strain>
    </source>
</reference>
<accession>A0A3N4IQ66</accession>
<gene>
    <name evidence="2" type="ORF">BJ508DRAFT_2361</name>
</gene>
<feature type="compositionally biased region" description="Polar residues" evidence="1">
    <location>
        <begin position="361"/>
        <end position="398"/>
    </location>
</feature>
<feature type="compositionally biased region" description="Polar residues" evidence="1">
    <location>
        <begin position="465"/>
        <end position="475"/>
    </location>
</feature>
<evidence type="ECO:0000313" key="3">
    <source>
        <dbReference type="Proteomes" id="UP000275078"/>
    </source>
</evidence>
<dbReference type="Proteomes" id="UP000275078">
    <property type="component" value="Unassembled WGS sequence"/>
</dbReference>
<feature type="compositionally biased region" description="Basic and acidic residues" evidence="1">
    <location>
        <begin position="331"/>
        <end position="342"/>
    </location>
</feature>
<organism evidence="2 3">
    <name type="scientific">Ascobolus immersus RN42</name>
    <dbReference type="NCBI Taxonomy" id="1160509"/>
    <lineage>
        <taxon>Eukaryota</taxon>
        <taxon>Fungi</taxon>
        <taxon>Dikarya</taxon>
        <taxon>Ascomycota</taxon>
        <taxon>Pezizomycotina</taxon>
        <taxon>Pezizomycetes</taxon>
        <taxon>Pezizales</taxon>
        <taxon>Ascobolaceae</taxon>
        <taxon>Ascobolus</taxon>
    </lineage>
</organism>
<feature type="compositionally biased region" description="Pro residues" evidence="1">
    <location>
        <begin position="252"/>
        <end position="268"/>
    </location>
</feature>
<name>A0A3N4IQ66_ASCIM</name>
<feature type="region of interest" description="Disordered" evidence="1">
    <location>
        <begin position="661"/>
        <end position="700"/>
    </location>
</feature>
<feature type="region of interest" description="Disordered" evidence="1">
    <location>
        <begin position="428"/>
        <end position="476"/>
    </location>
</feature>
<proteinExistence type="predicted"/>
<keyword evidence="3" id="KW-1185">Reference proteome</keyword>
<sequence length="836" mass="91895">MTSQLSTPYECIRSELQRLVDEGTTENHVIARARLYWKPPLSKDFQLLCKITPMLSFADSGLAEEESDEMEETEISVAMDWFNDDELEKWISVKVRYEFEIDALDKEGQIEQNAQVTGKGFVVNCGCDQSKELDRNCMRFCWEGGREYRSEKRERIGDAMRRARGKLAQIERYYAVEKKADPGNAQDYDRKLACDKKRFLFWEDFDDGDGFRAESVKAETEAVIIADTDNDPIEDAHSEFSQSVSFRGPTPSNSPKPKAPLSPPPHPSNVPRLETPGFTPPRVRSRNTTPGLVSPSKVRFKKPVSTNITASLPFTEDDGANSERSTSNRLPEPRASRIEMQHARKQQVPSTLATAIEGSASPASTRYSEISSLRSTPRKSQGPGSVTPVPSQAQSLPHTSRPSSERPSSDSLSIEPWGLIKRELVSRESTPIAPSSNTVLRKSNSPSPTTAASMPSTGEVPLSSLPVTGISTTPVRTPDPSSFHELLAYSADQNLDSSIPILGDGAEKASLLQGSTTPFDSPEPQVIRSLFPRTSWEVMLATAQPLPLASGEAAVTQLPATSTGIPDPCSGHDVLPCLEAPATSSSSNEPSTVRIGLVPNLNVPGASNVSNRRPFFSEAFFRLRDDNRASTIDYAQIASNQAASCSSTSSWAPVGGSLLSPASNSTQASPVTKPAGSESVIRKEKRDRNRKRQRSDSLDPTVELAKRFRTSLSVEGQASVRSTHCHCGSVVRPEAQDRVSQLDELIWELAPQHSNSRPSNRDLITQQAFVSLNGCQCKKTVLYQEWNLSKNNPSLQYWYNVEGIDLRMVVEKARRNIEKYKAALPVQGCQVHEGKA</sequence>
<feature type="compositionally biased region" description="Polar residues" evidence="1">
    <location>
        <begin position="661"/>
        <end position="670"/>
    </location>
</feature>
<dbReference type="EMBL" id="ML119645">
    <property type="protein sequence ID" value="RPA88069.1"/>
    <property type="molecule type" value="Genomic_DNA"/>
</dbReference>
<feature type="compositionally biased region" description="Polar residues" evidence="1">
    <location>
        <begin position="428"/>
        <end position="442"/>
    </location>
</feature>
<evidence type="ECO:0000256" key="1">
    <source>
        <dbReference type="SAM" id="MobiDB-lite"/>
    </source>
</evidence>
<protein>
    <submittedName>
        <fullName evidence="2">Uncharacterized protein</fullName>
    </submittedName>
</protein>
<dbReference type="AlphaFoldDB" id="A0A3N4IQ66"/>